<keyword evidence="2 5" id="KW-0645">Protease</keyword>
<dbReference type="InterPro" id="IPR036852">
    <property type="entry name" value="Peptidase_S8/S53_dom_sf"/>
</dbReference>
<evidence type="ECO:0000256" key="2">
    <source>
        <dbReference type="ARBA" id="ARBA00022670"/>
    </source>
</evidence>
<dbReference type="Gene3D" id="3.40.50.200">
    <property type="entry name" value="Peptidase S8/S53 domain"/>
    <property type="match status" value="2"/>
</dbReference>
<feature type="chain" id="PRO_5037899096" evidence="6">
    <location>
        <begin position="32"/>
        <end position="700"/>
    </location>
</feature>
<feature type="domain" description="Peptidase S8/S53" evidence="7">
    <location>
        <begin position="205"/>
        <end position="348"/>
    </location>
</feature>
<evidence type="ECO:0000256" key="6">
    <source>
        <dbReference type="SAM" id="SignalP"/>
    </source>
</evidence>
<proteinExistence type="inferred from homology"/>
<evidence type="ECO:0000256" key="5">
    <source>
        <dbReference type="PROSITE-ProRule" id="PRU01240"/>
    </source>
</evidence>
<dbReference type="InterPro" id="IPR015500">
    <property type="entry name" value="Peptidase_S8_subtilisin-rel"/>
</dbReference>
<keyword evidence="3 5" id="KW-0378">Hydrolase</keyword>
<dbReference type="EMBL" id="JAGDYM010000010">
    <property type="protein sequence ID" value="MBO1902190.1"/>
    <property type="molecule type" value="Genomic_DNA"/>
</dbReference>
<feature type="domain" description="Peptidase S8/S53" evidence="7">
    <location>
        <begin position="463"/>
        <end position="606"/>
    </location>
</feature>
<dbReference type="PROSITE" id="PS51892">
    <property type="entry name" value="SUBTILASE"/>
    <property type="match status" value="1"/>
</dbReference>
<dbReference type="PROSITE" id="PS00138">
    <property type="entry name" value="SUBTILASE_SER"/>
    <property type="match status" value="1"/>
</dbReference>
<evidence type="ECO:0000313" key="8">
    <source>
        <dbReference type="EMBL" id="MBO1902190.1"/>
    </source>
</evidence>
<dbReference type="Gene3D" id="2.60.40.2700">
    <property type="match status" value="1"/>
</dbReference>
<dbReference type="InterPro" id="IPR000209">
    <property type="entry name" value="Peptidase_S8/S53_dom"/>
</dbReference>
<evidence type="ECO:0000259" key="7">
    <source>
        <dbReference type="Pfam" id="PF00082"/>
    </source>
</evidence>
<dbReference type="AlphaFoldDB" id="A0A939MLN8"/>
<name>A0A939MLN8_9MICO</name>
<feature type="signal peptide" evidence="6">
    <location>
        <begin position="1"/>
        <end position="31"/>
    </location>
</feature>
<dbReference type="InterPro" id="IPR023828">
    <property type="entry name" value="Peptidase_S8_Ser-AS"/>
</dbReference>
<dbReference type="Proteomes" id="UP000664382">
    <property type="component" value="Unassembled WGS sequence"/>
</dbReference>
<protein>
    <submittedName>
        <fullName evidence="8">S8 family serine peptidase</fullName>
    </submittedName>
</protein>
<dbReference type="PANTHER" id="PTHR43806:SF11">
    <property type="entry name" value="CEREVISIN-RELATED"/>
    <property type="match status" value="1"/>
</dbReference>
<evidence type="ECO:0000313" key="9">
    <source>
        <dbReference type="Proteomes" id="UP000664382"/>
    </source>
</evidence>
<feature type="active site" description="Charge relay system" evidence="5">
    <location>
        <position position="257"/>
    </location>
</feature>
<feature type="active site" description="Charge relay system" evidence="5">
    <location>
        <position position="214"/>
    </location>
</feature>
<keyword evidence="4 5" id="KW-0720">Serine protease</keyword>
<reference evidence="8" key="1">
    <citation type="submission" date="2021-03" db="EMBL/GenBank/DDBJ databases">
        <title>Leucobacter chromiisoli sp. nov., isolated from chromium-containing soil of chemical plant.</title>
        <authorList>
            <person name="Xu Z."/>
        </authorList>
    </citation>
    <scope>NUCLEOTIDE SEQUENCE</scope>
    <source>
        <strain evidence="8">S27</strain>
    </source>
</reference>
<evidence type="ECO:0000256" key="4">
    <source>
        <dbReference type="ARBA" id="ARBA00022825"/>
    </source>
</evidence>
<accession>A0A939MLN8</accession>
<keyword evidence="9" id="KW-1185">Reference proteome</keyword>
<dbReference type="PANTHER" id="PTHR43806">
    <property type="entry name" value="PEPTIDASE S8"/>
    <property type="match status" value="1"/>
</dbReference>
<dbReference type="Pfam" id="PF00082">
    <property type="entry name" value="Peptidase_S8"/>
    <property type="match status" value="2"/>
</dbReference>
<organism evidence="8 9">
    <name type="scientific">Leucobacter weissii</name>
    <dbReference type="NCBI Taxonomy" id="1983706"/>
    <lineage>
        <taxon>Bacteria</taxon>
        <taxon>Bacillati</taxon>
        <taxon>Actinomycetota</taxon>
        <taxon>Actinomycetes</taxon>
        <taxon>Micrococcales</taxon>
        <taxon>Microbacteriaceae</taxon>
        <taxon>Leucobacter</taxon>
    </lineage>
</organism>
<dbReference type="PRINTS" id="PR00723">
    <property type="entry name" value="SUBTILISIN"/>
</dbReference>
<gene>
    <name evidence="8" type="ORF">J4H92_09550</name>
</gene>
<evidence type="ECO:0000256" key="1">
    <source>
        <dbReference type="ARBA" id="ARBA00011073"/>
    </source>
</evidence>
<dbReference type="GO" id="GO:0004252">
    <property type="term" value="F:serine-type endopeptidase activity"/>
    <property type="evidence" value="ECO:0007669"/>
    <property type="project" value="UniProtKB-UniRule"/>
</dbReference>
<evidence type="ECO:0000256" key="3">
    <source>
        <dbReference type="ARBA" id="ARBA00022801"/>
    </source>
</evidence>
<dbReference type="InterPro" id="IPR050131">
    <property type="entry name" value="Peptidase_S8_subtilisin-like"/>
</dbReference>
<sequence>MAQSRMLVRRTVAVGAFAALIGGLLVAPAQAVGDESGLPPASDLKPLPDAVFEKQPETSSIDAGLQQILDRWADGERDIPEVTDGAIRVEVLHEVAYAEIEAVLDAHGASDTVPAVDGLVETTLPIDEIAGTAESAELTLLRLPVVLSAPVEPDPETELGLEPVELREADTGLPGAEAIQRAGAAGSDLVSRVRSTSWNKAGANGAGVKVGIIDYFDGAKWNASRARGDVKAPSGVFVQIAGQRYADSSIWTGGSEHGVAVAETILDIAPKAKIYLATVSTAADHRAAVNYFAGKGVRIISRSLGAAFDGPGNGTGPSAQVVDYAVKKKITWINSAGNHGIETISDGAGGTITYGGYWRGSWQGSGVAYGGGELLQFRSSTGAAPSYLLESRCGVFFQGMRWNDWGTNPTDYDLYVFDAGLDLIGYSQKTQGQSGVQPIEIPENVTCSGNEVIYYGVVKYSEGNGSSNDRIELMANGPFLDNVVNAGSASQPFADSKNSGALAVGAVDVVTKSIAPYSSRGPLIDGRIKPDISAAANFTTVAYRSSSDPKGRFSGTSAATPAVAGAAALILQKNRKWSAKKLATYLRTHATKDRGAKGRDSVYGAGELRMPLLNTKKVSVKGTKKVGKRLKVSAGKWTESVKRKYQWYRNGKAVKGAKAKSYKLRAKDRGKRISVRETVTRSGYKSDSVISARTSKIKKR</sequence>
<feature type="active site" description="Charge relay system" evidence="5">
    <location>
        <position position="557"/>
    </location>
</feature>
<dbReference type="RefSeq" id="WP_208097946.1">
    <property type="nucleotide sequence ID" value="NZ_JAGDYM010000010.1"/>
</dbReference>
<dbReference type="GO" id="GO:0006508">
    <property type="term" value="P:proteolysis"/>
    <property type="evidence" value="ECO:0007669"/>
    <property type="project" value="UniProtKB-KW"/>
</dbReference>
<dbReference type="SUPFAM" id="SSF52743">
    <property type="entry name" value="Subtilisin-like"/>
    <property type="match status" value="1"/>
</dbReference>
<comment type="caution">
    <text evidence="8">The sequence shown here is derived from an EMBL/GenBank/DDBJ whole genome shotgun (WGS) entry which is preliminary data.</text>
</comment>
<comment type="similarity">
    <text evidence="1 5">Belongs to the peptidase S8 family.</text>
</comment>
<keyword evidence="6" id="KW-0732">Signal</keyword>